<keyword evidence="3" id="KW-1185">Reference proteome</keyword>
<evidence type="ECO:0000313" key="2">
    <source>
        <dbReference type="EMBL" id="GMH73105.1"/>
    </source>
</evidence>
<comment type="caution">
    <text evidence="2">The sequence shown here is derived from an EMBL/GenBank/DDBJ whole genome shotgun (WGS) entry which is preliminary data.</text>
</comment>
<dbReference type="Proteomes" id="UP001165082">
    <property type="component" value="Unassembled WGS sequence"/>
</dbReference>
<organism evidence="2 3">
    <name type="scientific">Triparma retinervis</name>
    <dbReference type="NCBI Taxonomy" id="2557542"/>
    <lineage>
        <taxon>Eukaryota</taxon>
        <taxon>Sar</taxon>
        <taxon>Stramenopiles</taxon>
        <taxon>Ochrophyta</taxon>
        <taxon>Bolidophyceae</taxon>
        <taxon>Parmales</taxon>
        <taxon>Triparmaceae</taxon>
        <taxon>Triparma</taxon>
    </lineage>
</organism>
<accession>A0A9W7ASG2</accession>
<feature type="compositionally biased region" description="Basic and acidic residues" evidence="1">
    <location>
        <begin position="140"/>
        <end position="161"/>
    </location>
</feature>
<feature type="compositionally biased region" description="Basic and acidic residues" evidence="1">
    <location>
        <begin position="11"/>
        <end position="31"/>
    </location>
</feature>
<sequence>MEYKEDEGEGSGDRGGRLVEDAAEDSKRSDEGAGSGRNSDEYEVSGKEDAAAKIEDSNPPRRGEEEVDDTMYRRAKGLSFDSTEEGKEEEEEEEEEEGKEADAEEQAQAVQHAIEIERSSTKRHPEKSKSNQFSGDLGYADEKDAKKGEDVAAIRRHIREK</sequence>
<reference evidence="2" key="1">
    <citation type="submission" date="2022-07" db="EMBL/GenBank/DDBJ databases">
        <title>Genome analysis of Parmales, a sister group of diatoms, reveals the evolutionary specialization of diatoms from phago-mixotrophs to photoautotrophs.</title>
        <authorList>
            <person name="Ban H."/>
            <person name="Sato S."/>
            <person name="Yoshikawa S."/>
            <person name="Kazumasa Y."/>
            <person name="Nakamura Y."/>
            <person name="Ichinomiya M."/>
            <person name="Saitoh K."/>
            <person name="Sato N."/>
            <person name="Blanc-Mathieu R."/>
            <person name="Endo H."/>
            <person name="Kuwata A."/>
            <person name="Ogata H."/>
        </authorList>
    </citation>
    <scope>NUCLEOTIDE SEQUENCE</scope>
</reference>
<feature type="compositionally biased region" description="Acidic residues" evidence="1">
    <location>
        <begin position="82"/>
        <end position="105"/>
    </location>
</feature>
<feature type="compositionally biased region" description="Basic and acidic residues" evidence="1">
    <location>
        <begin position="38"/>
        <end position="64"/>
    </location>
</feature>
<proteinExistence type="predicted"/>
<feature type="compositionally biased region" description="Acidic residues" evidence="1">
    <location>
        <begin position="1"/>
        <end position="10"/>
    </location>
</feature>
<evidence type="ECO:0000256" key="1">
    <source>
        <dbReference type="SAM" id="MobiDB-lite"/>
    </source>
</evidence>
<gene>
    <name evidence="2" type="ORF">TrRE_jg10870</name>
</gene>
<protein>
    <submittedName>
        <fullName evidence="2">Uncharacterized protein</fullName>
    </submittedName>
</protein>
<dbReference type="AlphaFoldDB" id="A0A9W7ASG2"/>
<name>A0A9W7ASG2_9STRA</name>
<evidence type="ECO:0000313" key="3">
    <source>
        <dbReference type="Proteomes" id="UP001165082"/>
    </source>
</evidence>
<feature type="region of interest" description="Disordered" evidence="1">
    <location>
        <begin position="1"/>
        <end position="161"/>
    </location>
</feature>
<dbReference type="EMBL" id="BRXZ01001514">
    <property type="protein sequence ID" value="GMH73105.1"/>
    <property type="molecule type" value="Genomic_DNA"/>
</dbReference>